<organism evidence="3 4">
    <name type="scientific">Phytophthora nicotianae (strain INRA-310)</name>
    <name type="common">Phytophthora parasitica</name>
    <dbReference type="NCBI Taxonomy" id="761204"/>
    <lineage>
        <taxon>Eukaryota</taxon>
        <taxon>Sar</taxon>
        <taxon>Stramenopiles</taxon>
        <taxon>Oomycota</taxon>
        <taxon>Peronosporomycetes</taxon>
        <taxon>Peronosporales</taxon>
        <taxon>Peronosporaceae</taxon>
        <taxon>Phytophthora</taxon>
    </lineage>
</organism>
<dbReference type="InterPro" id="IPR036691">
    <property type="entry name" value="Endo/exonu/phosph_ase_sf"/>
</dbReference>
<evidence type="ECO:0000313" key="4">
    <source>
        <dbReference type="Proteomes" id="UP000018817"/>
    </source>
</evidence>
<dbReference type="InterPro" id="IPR005135">
    <property type="entry name" value="Endo/exonuclease/phosphatase"/>
</dbReference>
<evidence type="ECO:0000256" key="1">
    <source>
        <dbReference type="SAM" id="MobiDB-lite"/>
    </source>
</evidence>
<dbReference type="RefSeq" id="XP_008901082.1">
    <property type="nucleotide sequence ID" value="XM_008902834.1"/>
</dbReference>
<accession>W2QLM8</accession>
<feature type="compositionally biased region" description="Polar residues" evidence="1">
    <location>
        <begin position="253"/>
        <end position="264"/>
    </location>
</feature>
<dbReference type="GeneID" id="20190852"/>
<feature type="region of interest" description="Disordered" evidence="1">
    <location>
        <begin position="233"/>
        <end position="264"/>
    </location>
</feature>
<proteinExistence type="predicted"/>
<evidence type="ECO:0000259" key="2">
    <source>
        <dbReference type="Pfam" id="PF03372"/>
    </source>
</evidence>
<dbReference type="Pfam" id="PF03372">
    <property type="entry name" value="Exo_endo_phos"/>
    <property type="match status" value="1"/>
</dbReference>
<dbReference type="OrthoDB" id="161806at2759"/>
<reference evidence="3 4" key="2">
    <citation type="submission" date="2013-11" db="EMBL/GenBank/DDBJ databases">
        <title>The Genome Sequence of Phytophthora parasitica INRA-310.</title>
        <authorList>
            <consortium name="The Broad Institute Genomics Platform"/>
            <person name="Russ C."/>
            <person name="Tyler B."/>
            <person name="Panabieres F."/>
            <person name="Shan W."/>
            <person name="Tripathy S."/>
            <person name="Grunwald N."/>
            <person name="Machado M."/>
            <person name="Johnson C.S."/>
            <person name="Arredondo F."/>
            <person name="Hong C."/>
            <person name="Coffey M."/>
            <person name="Young S.K."/>
            <person name="Zeng Q."/>
            <person name="Gargeya S."/>
            <person name="Fitzgerald M."/>
            <person name="Abouelleil A."/>
            <person name="Alvarado L."/>
            <person name="Chapman S.B."/>
            <person name="Gainer-Dewar J."/>
            <person name="Goldberg J."/>
            <person name="Griggs A."/>
            <person name="Gujja S."/>
            <person name="Hansen M."/>
            <person name="Howarth C."/>
            <person name="Imamovic A."/>
            <person name="Ireland A."/>
            <person name="Larimer J."/>
            <person name="McCowan C."/>
            <person name="Murphy C."/>
            <person name="Pearson M."/>
            <person name="Poon T.W."/>
            <person name="Priest M."/>
            <person name="Roberts A."/>
            <person name="Saif S."/>
            <person name="Shea T."/>
            <person name="Sykes S."/>
            <person name="Wortman J."/>
            <person name="Nusbaum C."/>
            <person name="Birren B."/>
        </authorList>
    </citation>
    <scope>NUCLEOTIDE SEQUENCE [LARGE SCALE GENOMIC DNA]</scope>
    <source>
        <strain evidence="3 4">INRA-310</strain>
    </source>
</reference>
<dbReference type="Gene3D" id="3.60.10.10">
    <property type="entry name" value="Endonuclease/exonuclease/phosphatase"/>
    <property type="match status" value="1"/>
</dbReference>
<protein>
    <recommendedName>
        <fullName evidence="2">Endonuclease/exonuclease/phosphatase domain-containing protein</fullName>
    </recommendedName>
</protein>
<feature type="region of interest" description="Disordered" evidence="1">
    <location>
        <begin position="175"/>
        <end position="196"/>
    </location>
</feature>
<dbReference type="STRING" id="761204.W2QLM8"/>
<dbReference type="SUPFAM" id="SSF56219">
    <property type="entry name" value="DNase I-like"/>
    <property type="match status" value="1"/>
</dbReference>
<feature type="domain" description="Endonuclease/exonuclease/phosphatase" evidence="2">
    <location>
        <begin position="545"/>
        <end position="738"/>
    </location>
</feature>
<dbReference type="EMBL" id="KI669574">
    <property type="protein sequence ID" value="ETN13796.1"/>
    <property type="molecule type" value="Genomic_DNA"/>
</dbReference>
<reference evidence="4" key="1">
    <citation type="submission" date="2011-12" db="EMBL/GenBank/DDBJ databases">
        <authorList>
            <consortium name="The Broad Institute Genome Sequencing Platform"/>
            <person name="Russ C."/>
            <person name="Tyler B."/>
            <person name="Panabieres F."/>
            <person name="Shan W."/>
            <person name="Tripathy S."/>
            <person name="Grunwald N."/>
            <person name="Machado M."/>
            <person name="Young S.K."/>
            <person name="Zeng Q."/>
            <person name="Gargeya S."/>
            <person name="Fitzgerald M."/>
            <person name="Haas B."/>
            <person name="Abouelleil A."/>
            <person name="Alvarado L."/>
            <person name="Arachchi H.M."/>
            <person name="Berlin A."/>
            <person name="Chapman S.B."/>
            <person name="Gearin G."/>
            <person name="Goldberg J."/>
            <person name="Griggs A."/>
            <person name="Gujja S."/>
            <person name="Hansen M."/>
            <person name="Heiman D."/>
            <person name="Howarth C."/>
            <person name="Larimer J."/>
            <person name="Lui A."/>
            <person name="MacDonald P.J.P."/>
            <person name="McCowen C."/>
            <person name="Montmayeur A."/>
            <person name="Murphy C."/>
            <person name="Neiman D."/>
            <person name="Pearson M."/>
            <person name="Priest M."/>
            <person name="Roberts A."/>
            <person name="Saif S."/>
            <person name="Shea T."/>
            <person name="Sisk P."/>
            <person name="Stolte C."/>
            <person name="Sykes S."/>
            <person name="Wortman J."/>
            <person name="Nusbaum C."/>
            <person name="Birren B."/>
        </authorList>
    </citation>
    <scope>NUCLEOTIDE SEQUENCE [LARGE SCALE GENOMIC DNA]</scope>
    <source>
        <strain evidence="4">INRA-310</strain>
    </source>
</reference>
<dbReference type="Proteomes" id="UP000018817">
    <property type="component" value="Unassembled WGS sequence"/>
</dbReference>
<sequence>MDIYASLPTPTDTAMADNAAPDVDSMRPEQSVLHAPVDELEMPAKTHLGPARQSPHCGKTDGESRCQFTGRSLTFESLNPLSDAFYLDILGPINFNFTYRDTVSTITSGIVRYYFNSSTCPTTLVINGQVCDQVNFGGMLYSVRARGAQATQYHLTPSKLSQHCLEFSLPTHNAQDGGADAPAPRGEKRCRSATESSGSASVISECMVSTSKVITTDSHADKSDSMGRAGESIVELSPSSAFASPPRKRLARRQSTGPVSQPPAFTSTTYWEELDKFSFELFAQTLTVGEEDDSLRVTVQPISSPESSSTSTELTHLTEVRKGKQSLLERELAEPIASEDLVPSRAEERAASFFRLTRTKSPLLNDFIRLHLISRSVAAGSCASIAEKWVQYFGDQCPRPRAELFKVADKWLLDTTDFGLYGISEALALFELLVMAVAPGIYANDEWLHLICGFSSPYIGGASTRLLHPNALLGLLRSQVGHRIMSHMECMALNDPCVDRIRALQAASEWLPWETSVLRLAETQLGTAWAAGSIPMVSSQVVTFIEKVIFQYHIIGVQETKFRDVHHLSSASDHCLFVSDRNSSSPVQVGPRSGGVATLLHPDLPGVGSAEEVRQTTIPGRYLLIRLVHAGSTVYIHNIYAPVNASERSHFYQSLPVEFDQDSHHLVLGDFNVAIDSILDSRGVSSVSDTSRGYLLSWLSTLNVTDAWQLRFPSRRIFSGPSPRINRLDYIFISDDWVDSTFDEARYFQLPHSGDHLAVRVALGSPSRRPLSAYWRLNPSTLQDDAVRQIIIQDIRQLQQSIRHTPSPGLVWEGWKRRIKSLLQLAQVKAGAQETDILRVYRSHVTRREQAYEANPSHETAEPLTEAIAAVESLEVDRGN</sequence>
<dbReference type="AlphaFoldDB" id="W2QLM8"/>
<gene>
    <name evidence="3" type="ORF">PPTG_22253</name>
</gene>
<evidence type="ECO:0000313" key="3">
    <source>
        <dbReference type="EMBL" id="ETN13796.1"/>
    </source>
</evidence>
<dbReference type="GO" id="GO:0003824">
    <property type="term" value="F:catalytic activity"/>
    <property type="evidence" value="ECO:0007669"/>
    <property type="project" value="InterPro"/>
</dbReference>
<dbReference type="VEuPathDB" id="FungiDB:PPTG_22253"/>
<name>W2QLM8_PHYN3</name>
<feature type="region of interest" description="Disordered" evidence="1">
    <location>
        <begin position="1"/>
        <end position="28"/>
    </location>
</feature>